<gene>
    <name evidence="2" type="ORF">IPN75_13970</name>
</gene>
<accession>A0A9D7QIH4</accession>
<feature type="compositionally biased region" description="Low complexity" evidence="1">
    <location>
        <begin position="196"/>
        <end position="209"/>
    </location>
</feature>
<dbReference type="PANTHER" id="PTHR38664">
    <property type="entry name" value="SLR0058 PROTEIN"/>
    <property type="match status" value="1"/>
</dbReference>
<dbReference type="NCBIfam" id="TIGR01837">
    <property type="entry name" value="PHA_granule_1"/>
    <property type="match status" value="1"/>
</dbReference>
<evidence type="ECO:0000256" key="1">
    <source>
        <dbReference type="SAM" id="MobiDB-lite"/>
    </source>
</evidence>
<dbReference type="InterPro" id="IPR008769">
    <property type="entry name" value="PhaF_PhaI"/>
</dbReference>
<name>A0A9D7QIH4_9RHOO</name>
<dbReference type="AlphaFoldDB" id="A0A9D7QIH4"/>
<reference evidence="2" key="1">
    <citation type="submission" date="2020-10" db="EMBL/GenBank/DDBJ databases">
        <title>Connecting structure to function with the recovery of over 1000 high-quality activated sludge metagenome-assembled genomes encoding full-length rRNA genes using long-read sequencing.</title>
        <authorList>
            <person name="Singleton C.M."/>
            <person name="Petriglieri F."/>
            <person name="Kristensen J.M."/>
            <person name="Kirkegaard R.H."/>
            <person name="Michaelsen T.Y."/>
            <person name="Andersen M.H."/>
            <person name="Karst S.M."/>
            <person name="Dueholm M.S."/>
            <person name="Nielsen P.H."/>
            <person name="Albertsen M."/>
        </authorList>
    </citation>
    <scope>NUCLEOTIDE SEQUENCE</scope>
    <source>
        <strain evidence="2">OdNE_18-Q3-R46-58_BAT3C.305</strain>
    </source>
</reference>
<protein>
    <submittedName>
        <fullName evidence="2">Phasin family protein</fullName>
    </submittedName>
</protein>
<feature type="region of interest" description="Disordered" evidence="1">
    <location>
        <begin position="150"/>
        <end position="209"/>
    </location>
</feature>
<sequence length="209" mass="21767">MVKKVTTPASEKQLTQTVKDSANQIWLAGLGAFSKTQEEGNKVFDALVKEGEAIQKKTREAADKKISGVREAADGRLAGVRKAVDAKVSAVTDKVSAVTDKASDKWDRLEQVFEDRVARALSSLGVPSKKDIDKLSKRIAELTALVQKMSDAQEGKAAKPAARTAETPATTQAAATKAAPVRKPATTKSVATKKPAGSADAAPGAAAGA</sequence>
<organism evidence="2 3">
    <name type="scientific">Candidatus Dechloromonas phosphorivorans</name>
    <dbReference type="NCBI Taxonomy" id="2899244"/>
    <lineage>
        <taxon>Bacteria</taxon>
        <taxon>Pseudomonadati</taxon>
        <taxon>Pseudomonadota</taxon>
        <taxon>Betaproteobacteria</taxon>
        <taxon>Rhodocyclales</taxon>
        <taxon>Azonexaceae</taxon>
        <taxon>Dechloromonas</taxon>
    </lineage>
</organism>
<dbReference type="EMBL" id="JADKBR010000017">
    <property type="protein sequence ID" value="MBK8891381.1"/>
    <property type="molecule type" value="Genomic_DNA"/>
</dbReference>
<proteinExistence type="predicted"/>
<comment type="caution">
    <text evidence="2">The sequence shown here is derived from an EMBL/GenBank/DDBJ whole genome shotgun (WGS) entry which is preliminary data.</text>
</comment>
<evidence type="ECO:0000313" key="3">
    <source>
        <dbReference type="Proteomes" id="UP000808146"/>
    </source>
</evidence>
<evidence type="ECO:0000313" key="2">
    <source>
        <dbReference type="EMBL" id="MBK8891381.1"/>
    </source>
</evidence>
<feature type="compositionally biased region" description="Low complexity" evidence="1">
    <location>
        <begin position="158"/>
        <end position="188"/>
    </location>
</feature>
<dbReference type="Proteomes" id="UP000808146">
    <property type="component" value="Unassembled WGS sequence"/>
</dbReference>
<dbReference type="PANTHER" id="PTHR38664:SF1">
    <property type="entry name" value="SLR0058 PROTEIN"/>
    <property type="match status" value="1"/>
</dbReference>
<dbReference type="Pfam" id="PF05597">
    <property type="entry name" value="Phasin"/>
    <property type="match status" value="1"/>
</dbReference>